<reference evidence="3" key="1">
    <citation type="journal article" date="2019" name="Int. J. Syst. Evol. Microbiol.">
        <title>The Global Catalogue of Microorganisms (GCM) 10K type strain sequencing project: providing services to taxonomists for standard genome sequencing and annotation.</title>
        <authorList>
            <consortium name="The Broad Institute Genomics Platform"/>
            <consortium name="The Broad Institute Genome Sequencing Center for Infectious Disease"/>
            <person name="Wu L."/>
            <person name="Ma J."/>
        </authorList>
    </citation>
    <scope>NUCLEOTIDE SEQUENCE [LARGE SCALE GENOMIC DNA]</scope>
    <source>
        <strain evidence="3">CGMCC 1.16455</strain>
    </source>
</reference>
<evidence type="ECO:0000313" key="2">
    <source>
        <dbReference type="EMBL" id="MFC5297302.1"/>
    </source>
</evidence>
<organism evidence="2 3">
    <name type="scientific">Brachybacterium tyrofermentans</name>
    <dbReference type="NCBI Taxonomy" id="47848"/>
    <lineage>
        <taxon>Bacteria</taxon>
        <taxon>Bacillati</taxon>
        <taxon>Actinomycetota</taxon>
        <taxon>Actinomycetes</taxon>
        <taxon>Micrococcales</taxon>
        <taxon>Dermabacteraceae</taxon>
        <taxon>Brachybacterium</taxon>
    </lineage>
</organism>
<proteinExistence type="predicted"/>
<dbReference type="Proteomes" id="UP001595937">
    <property type="component" value="Unassembled WGS sequence"/>
</dbReference>
<sequence>MPVSPAALPPALPSVFTTSEALAAGVGRERLRRGDLVQIVRGLYRREEVMASESEIVAAYQRQVPGAFAMGTTAARLWGFPLPGVLDIPVVEASRQLRRRQARTAYPVQRSGPDRRIHLGAPDGSHRSTSLVRWSCPRLDAMPLATADDLVRTSRLHTYLQLGTSVGLDSLVAIGDHLVRIPRPRYEGRNRPFATIDELKDAAGHFTGRGAARLREAVELVRRSADSPPETSLRLAFVRAGLPEPLANGRAAHAGSDLGEPDLQWPQWRVIVEYEGPRHRSPEQRQKDAARDERRKLAGWIDLPMVAADLAAGCASAVNRVRAALHSQGWAG</sequence>
<gene>
    <name evidence="2" type="ORF">ACFPK8_07235</name>
</gene>
<keyword evidence="3" id="KW-1185">Reference proteome</keyword>
<evidence type="ECO:0000313" key="3">
    <source>
        <dbReference type="Proteomes" id="UP001595937"/>
    </source>
</evidence>
<protein>
    <submittedName>
        <fullName evidence="2">Type IV toxin-antitoxin system AbiEi family antitoxin domain-containing protein</fullName>
    </submittedName>
</protein>
<accession>A0ABW0FCZ0</accession>
<feature type="region of interest" description="Disordered" evidence="1">
    <location>
        <begin position="104"/>
        <end position="124"/>
    </location>
</feature>
<name>A0ABW0FCZ0_9MICO</name>
<comment type="caution">
    <text evidence="2">The sequence shown here is derived from an EMBL/GenBank/DDBJ whole genome shotgun (WGS) entry which is preliminary data.</text>
</comment>
<evidence type="ECO:0000256" key="1">
    <source>
        <dbReference type="SAM" id="MobiDB-lite"/>
    </source>
</evidence>
<dbReference type="GeneID" id="303297533"/>
<dbReference type="EMBL" id="JBHSLN010000020">
    <property type="protein sequence ID" value="MFC5297302.1"/>
    <property type="molecule type" value="Genomic_DNA"/>
</dbReference>
<dbReference type="RefSeq" id="WP_343924262.1">
    <property type="nucleotide sequence ID" value="NZ_BAAAIR010000038.1"/>
</dbReference>